<accession>A0A6G0WGF3</accession>
<keyword evidence="4" id="KW-1185">Reference proteome</keyword>
<name>A0A6G0WGF3_9STRA</name>
<reference evidence="3 4" key="1">
    <citation type="submission" date="2019-07" db="EMBL/GenBank/DDBJ databases">
        <title>Genomics analysis of Aphanomyces spp. identifies a new class of oomycete effector associated with host adaptation.</title>
        <authorList>
            <person name="Gaulin E."/>
        </authorList>
    </citation>
    <scope>NUCLEOTIDE SEQUENCE [LARGE SCALE GENOMIC DNA]</scope>
    <source>
        <strain evidence="3 4">ATCC 201684</strain>
    </source>
</reference>
<dbReference type="EMBL" id="VJMJ01000226">
    <property type="protein sequence ID" value="KAF0726091.1"/>
    <property type="molecule type" value="Genomic_DNA"/>
</dbReference>
<feature type="chain" id="PRO_5026262518" evidence="2">
    <location>
        <begin position="17"/>
        <end position="130"/>
    </location>
</feature>
<sequence>MRLLVPFVLATSAVEAFNQAHQDAPFLLDYQQTRMDAAGNDFRVLKGGCNCKNGKRRLRGQDVPTTLSSSSGRRLAAASLFSCCFSGQNPEQRRERREQQRVRKAQKNAKVWPPGPSDPNTPEGSVRGSP</sequence>
<dbReference type="Proteomes" id="UP000481153">
    <property type="component" value="Unassembled WGS sequence"/>
</dbReference>
<feature type="compositionally biased region" description="Basic and acidic residues" evidence="1">
    <location>
        <begin position="91"/>
        <end position="101"/>
    </location>
</feature>
<evidence type="ECO:0000313" key="4">
    <source>
        <dbReference type="Proteomes" id="UP000481153"/>
    </source>
</evidence>
<gene>
    <name evidence="3" type="ORF">Ae201684_015604</name>
</gene>
<evidence type="ECO:0000256" key="1">
    <source>
        <dbReference type="SAM" id="MobiDB-lite"/>
    </source>
</evidence>
<feature type="region of interest" description="Disordered" evidence="1">
    <location>
        <begin position="88"/>
        <end position="130"/>
    </location>
</feature>
<feature type="signal peptide" evidence="2">
    <location>
        <begin position="1"/>
        <end position="16"/>
    </location>
</feature>
<organism evidence="3 4">
    <name type="scientific">Aphanomyces euteiches</name>
    <dbReference type="NCBI Taxonomy" id="100861"/>
    <lineage>
        <taxon>Eukaryota</taxon>
        <taxon>Sar</taxon>
        <taxon>Stramenopiles</taxon>
        <taxon>Oomycota</taxon>
        <taxon>Saprolegniomycetes</taxon>
        <taxon>Saprolegniales</taxon>
        <taxon>Verrucalvaceae</taxon>
        <taxon>Aphanomyces</taxon>
    </lineage>
</organism>
<evidence type="ECO:0000313" key="3">
    <source>
        <dbReference type="EMBL" id="KAF0726091.1"/>
    </source>
</evidence>
<protein>
    <submittedName>
        <fullName evidence="3">Uncharacterized protein</fullName>
    </submittedName>
</protein>
<evidence type="ECO:0000256" key="2">
    <source>
        <dbReference type="SAM" id="SignalP"/>
    </source>
</evidence>
<keyword evidence="2" id="KW-0732">Signal</keyword>
<dbReference type="VEuPathDB" id="FungiDB:AeMF1_005565"/>
<dbReference type="AlphaFoldDB" id="A0A6G0WGF3"/>
<comment type="caution">
    <text evidence="3">The sequence shown here is derived from an EMBL/GenBank/DDBJ whole genome shotgun (WGS) entry which is preliminary data.</text>
</comment>
<proteinExistence type="predicted"/>